<reference evidence="1 2" key="1">
    <citation type="submission" date="2014-10" db="EMBL/GenBank/DDBJ databases">
        <title>Draft genome sequence of Novosphingobium subterraneum DSM 12447.</title>
        <authorList>
            <person name="Gan H.M."/>
            <person name="Gan H.Y."/>
            <person name="Savka M.A."/>
        </authorList>
    </citation>
    <scope>NUCLEOTIDE SEQUENCE [LARGE SCALE GENOMIC DNA]</scope>
    <source>
        <strain evidence="1 2">DSM 12447</strain>
    </source>
</reference>
<accession>A0A0B8ZAB1</accession>
<dbReference type="AlphaFoldDB" id="A0A0B8ZAB1"/>
<comment type="caution">
    <text evidence="1">The sequence shown here is derived from an EMBL/GenBank/DDBJ whole genome shotgun (WGS) entry which is preliminary data.</text>
</comment>
<dbReference type="Proteomes" id="UP000031338">
    <property type="component" value="Unassembled WGS sequence"/>
</dbReference>
<keyword evidence="2" id="KW-1185">Reference proteome</keyword>
<organism evidence="1 2">
    <name type="scientific">Novosphingobium subterraneum</name>
    <dbReference type="NCBI Taxonomy" id="48936"/>
    <lineage>
        <taxon>Bacteria</taxon>
        <taxon>Pseudomonadati</taxon>
        <taxon>Pseudomonadota</taxon>
        <taxon>Alphaproteobacteria</taxon>
        <taxon>Sphingomonadales</taxon>
        <taxon>Sphingomonadaceae</taxon>
        <taxon>Novosphingobium</taxon>
    </lineage>
</organism>
<dbReference type="EMBL" id="JRVC01000023">
    <property type="protein sequence ID" value="KHS43194.1"/>
    <property type="molecule type" value="Genomic_DNA"/>
</dbReference>
<protein>
    <submittedName>
        <fullName evidence="1">Uncharacterized protein</fullName>
    </submittedName>
</protein>
<proteinExistence type="predicted"/>
<dbReference type="PATRIC" id="fig|48936.3.peg.3859"/>
<sequence>MTSQVGPIGASWIPAFAGMTRVRGWIARLPNQAMDAPRRAR</sequence>
<name>A0A0B8ZAB1_9SPHN</name>
<dbReference type="RefSeq" id="WP_255527728.1">
    <property type="nucleotide sequence ID" value="NZ_JRVC01000023.1"/>
</dbReference>
<gene>
    <name evidence="1" type="ORF">NJ75_03823</name>
</gene>
<evidence type="ECO:0000313" key="1">
    <source>
        <dbReference type="EMBL" id="KHS43194.1"/>
    </source>
</evidence>
<evidence type="ECO:0000313" key="2">
    <source>
        <dbReference type="Proteomes" id="UP000031338"/>
    </source>
</evidence>
<dbReference type="STRING" id="48936.NJ75_03823"/>